<keyword evidence="4" id="KW-0808">Transferase</keyword>
<feature type="region of interest" description="Disordered" evidence="9">
    <location>
        <begin position="74"/>
        <end position="96"/>
    </location>
</feature>
<organism evidence="11 12">
    <name type="scientific">Bombardia bombarda</name>
    <dbReference type="NCBI Taxonomy" id="252184"/>
    <lineage>
        <taxon>Eukaryota</taxon>
        <taxon>Fungi</taxon>
        <taxon>Dikarya</taxon>
        <taxon>Ascomycota</taxon>
        <taxon>Pezizomycotina</taxon>
        <taxon>Sordariomycetes</taxon>
        <taxon>Sordariomycetidae</taxon>
        <taxon>Sordariales</taxon>
        <taxon>Lasiosphaeriaceae</taxon>
        <taxon>Bombardia</taxon>
    </lineage>
</organism>
<dbReference type="GO" id="GO:0032259">
    <property type="term" value="P:methylation"/>
    <property type="evidence" value="ECO:0007669"/>
    <property type="project" value="UniProtKB-KW"/>
</dbReference>
<dbReference type="Gene3D" id="3.30.1960.10">
    <property type="entry name" value="tRNA wybutosine-synthesizing-like"/>
    <property type="match status" value="1"/>
</dbReference>
<evidence type="ECO:0000256" key="3">
    <source>
        <dbReference type="ARBA" id="ARBA00022603"/>
    </source>
</evidence>
<protein>
    <recommendedName>
        <fullName evidence="2">tRNA(Phe) 7-[(3-amino-3-carboxypropyl)-4-demethylwyosine(37)-N(4)]-methyltransferase</fullName>
        <ecNumber evidence="2">2.1.1.282</ecNumber>
    </recommendedName>
    <alternativeName>
        <fullName evidence="7">tRNA(Phe) 7-((3-amino-3-carboxypropyl)-4-demethylwyosine(37)-N(4))-methyltransferase</fullName>
    </alternativeName>
</protein>
<dbReference type="PANTHER" id="PTHR48418">
    <property type="entry name" value="TRNA WYBUTOSINE-SYNTHESIZING PROTEIN 3"/>
    <property type="match status" value="1"/>
</dbReference>
<feature type="compositionally biased region" description="Basic and acidic residues" evidence="9">
    <location>
        <begin position="305"/>
        <end position="332"/>
    </location>
</feature>
<keyword evidence="6" id="KW-0819">tRNA processing</keyword>
<sequence>MKTSLPHPGSAFRRKKMRILEQLSMPDGEYADASPKGSVDIAIRCLIDEINEHAGLVTTSSCAGRVSVYLEGRRKEEKTKETRQTKRSPAKGGIGDRVNAAATAAAAASSGGGKGGGEWLFVSHDPLPHLNDIHVGGGGERGLAGFFGLGGSITAAAEAEGQGNSGGGGLRLIHFKFEPMILHVLTASHEHAQLVVQAGIEAGFRETGAVSLLGRPASEEATPMVAVRCMGLSFESLVGMATDDGIRYCIVSQEYLELLFQVANARFVENQKRIIRFRAALKTAFAPSPPPVRREGSGGGEWEDEKTRKERKREEGLRRREELQRQKDKEES</sequence>
<proteinExistence type="inferred from homology"/>
<evidence type="ECO:0000313" key="12">
    <source>
        <dbReference type="Proteomes" id="UP001174934"/>
    </source>
</evidence>
<dbReference type="EC" id="2.1.1.282" evidence="2"/>
<keyword evidence="5" id="KW-0949">S-adenosyl-L-methionine</keyword>
<comment type="similarity">
    <text evidence="1">Belongs to the TYW3 family.</text>
</comment>
<comment type="caution">
    <text evidence="11">The sequence shown here is derived from an EMBL/GenBank/DDBJ whole genome shotgun (WGS) entry which is preliminary data.</text>
</comment>
<comment type="catalytic activity">
    <reaction evidence="8">
        <text>4-demethyl-7-[(3S)-3-amino-3-carboxypropyl]wyosine(37) in tRNA(Phe) + S-adenosyl-L-methionine = 7-[(3S)-3-amino-3-carboxypropyl]wyosine(37) in tRNA(Phe) + S-adenosyl-L-homocysteine + H(+)</text>
        <dbReference type="Rhea" id="RHEA:36635"/>
        <dbReference type="Rhea" id="RHEA-COMP:10378"/>
        <dbReference type="Rhea" id="RHEA-COMP:10379"/>
        <dbReference type="ChEBI" id="CHEBI:15378"/>
        <dbReference type="ChEBI" id="CHEBI:57856"/>
        <dbReference type="ChEBI" id="CHEBI:59789"/>
        <dbReference type="ChEBI" id="CHEBI:73543"/>
        <dbReference type="ChEBI" id="CHEBI:73550"/>
        <dbReference type="EC" id="2.1.1.282"/>
    </reaction>
</comment>
<evidence type="ECO:0000256" key="8">
    <source>
        <dbReference type="ARBA" id="ARBA00049202"/>
    </source>
</evidence>
<dbReference type="Proteomes" id="UP001174934">
    <property type="component" value="Unassembled WGS sequence"/>
</dbReference>
<dbReference type="PANTHER" id="PTHR48418:SF1">
    <property type="entry name" value="TRNA WYBUTOSINE-SYNTHESIZING PROTEIN 3"/>
    <property type="match status" value="1"/>
</dbReference>
<evidence type="ECO:0000256" key="2">
    <source>
        <dbReference type="ARBA" id="ARBA00012750"/>
    </source>
</evidence>
<accession>A0AA39WCK3</accession>
<dbReference type="Pfam" id="PF02676">
    <property type="entry name" value="TYW3"/>
    <property type="match status" value="1"/>
</dbReference>
<feature type="compositionally biased region" description="Basic and acidic residues" evidence="9">
    <location>
        <begin position="74"/>
        <end position="84"/>
    </location>
</feature>
<dbReference type="GO" id="GO:0008168">
    <property type="term" value="F:methyltransferase activity"/>
    <property type="evidence" value="ECO:0007669"/>
    <property type="project" value="UniProtKB-KW"/>
</dbReference>
<name>A0AA39WCK3_9PEZI</name>
<evidence type="ECO:0000313" key="11">
    <source>
        <dbReference type="EMBL" id="KAK0612970.1"/>
    </source>
</evidence>
<evidence type="ECO:0000256" key="7">
    <source>
        <dbReference type="ARBA" id="ARBA00030554"/>
    </source>
</evidence>
<evidence type="ECO:0000256" key="5">
    <source>
        <dbReference type="ARBA" id="ARBA00022691"/>
    </source>
</evidence>
<evidence type="ECO:0000259" key="10">
    <source>
        <dbReference type="Pfam" id="PF02676"/>
    </source>
</evidence>
<dbReference type="GO" id="GO:0008033">
    <property type="term" value="P:tRNA processing"/>
    <property type="evidence" value="ECO:0007669"/>
    <property type="project" value="UniProtKB-KW"/>
</dbReference>
<dbReference type="SUPFAM" id="SSF111278">
    <property type="entry name" value="SSo0622-like"/>
    <property type="match status" value="1"/>
</dbReference>
<dbReference type="InterPro" id="IPR003827">
    <property type="entry name" value="tRNA_yW-synthesising"/>
</dbReference>
<evidence type="ECO:0000256" key="4">
    <source>
        <dbReference type="ARBA" id="ARBA00022679"/>
    </source>
</evidence>
<keyword evidence="12" id="KW-1185">Reference proteome</keyword>
<keyword evidence="3" id="KW-0489">Methyltransferase</keyword>
<reference evidence="11" key="1">
    <citation type="submission" date="2023-06" db="EMBL/GenBank/DDBJ databases">
        <title>Genome-scale phylogeny and comparative genomics of the fungal order Sordariales.</title>
        <authorList>
            <consortium name="Lawrence Berkeley National Laboratory"/>
            <person name="Hensen N."/>
            <person name="Bonometti L."/>
            <person name="Westerberg I."/>
            <person name="Brannstrom I.O."/>
            <person name="Guillou S."/>
            <person name="Cros-Aarteil S."/>
            <person name="Calhoun S."/>
            <person name="Haridas S."/>
            <person name="Kuo A."/>
            <person name="Mondo S."/>
            <person name="Pangilinan J."/>
            <person name="Riley R."/>
            <person name="LaButti K."/>
            <person name="Andreopoulos B."/>
            <person name="Lipzen A."/>
            <person name="Chen C."/>
            <person name="Yanf M."/>
            <person name="Daum C."/>
            <person name="Ng V."/>
            <person name="Clum A."/>
            <person name="Steindorff A."/>
            <person name="Ohm R."/>
            <person name="Martin F."/>
            <person name="Silar P."/>
            <person name="Natvig D."/>
            <person name="Lalanne C."/>
            <person name="Gautier V."/>
            <person name="Ament-velasquez S.L."/>
            <person name="Kruys A."/>
            <person name="Hutchinson M.I."/>
            <person name="Powell A.J."/>
            <person name="Barry K."/>
            <person name="Miller A.N."/>
            <person name="Grigoriev I.V."/>
            <person name="Debuchy R."/>
            <person name="Gladieux P."/>
            <person name="Thoren M.H."/>
            <person name="Johannesson H."/>
        </authorList>
    </citation>
    <scope>NUCLEOTIDE SEQUENCE</scope>
    <source>
        <strain evidence="11">SMH3391-2</strain>
    </source>
</reference>
<feature type="region of interest" description="Disordered" evidence="9">
    <location>
        <begin position="286"/>
        <end position="332"/>
    </location>
</feature>
<feature type="domain" description="tRNA wybutosine-synthesizing protein" evidence="10">
    <location>
        <begin position="15"/>
        <end position="282"/>
    </location>
</feature>
<dbReference type="EMBL" id="JAULSR010000008">
    <property type="protein sequence ID" value="KAK0612970.1"/>
    <property type="molecule type" value="Genomic_DNA"/>
</dbReference>
<dbReference type="AlphaFoldDB" id="A0AA39WCK3"/>
<gene>
    <name evidence="11" type="ORF">B0T17DRAFT_498876</name>
</gene>
<dbReference type="InterPro" id="IPR036602">
    <property type="entry name" value="tRNA_yW-synthesising-like_sf"/>
</dbReference>
<evidence type="ECO:0000256" key="1">
    <source>
        <dbReference type="ARBA" id="ARBA00008569"/>
    </source>
</evidence>
<evidence type="ECO:0000256" key="9">
    <source>
        <dbReference type="SAM" id="MobiDB-lite"/>
    </source>
</evidence>
<evidence type="ECO:0000256" key="6">
    <source>
        <dbReference type="ARBA" id="ARBA00022694"/>
    </source>
</evidence>